<evidence type="ECO:0000313" key="1">
    <source>
        <dbReference type="EMBL" id="OBZ84997.1"/>
    </source>
</evidence>
<dbReference type="Proteomes" id="UP000093000">
    <property type="component" value="Unassembled WGS sequence"/>
</dbReference>
<dbReference type="OrthoDB" id="2289259at2759"/>
<dbReference type="AlphaFoldDB" id="A0A1C7N7G8"/>
<name>A0A1C7N7G8_9FUNG</name>
<evidence type="ECO:0000313" key="2">
    <source>
        <dbReference type="Proteomes" id="UP000093000"/>
    </source>
</evidence>
<reference evidence="1 2" key="1">
    <citation type="submission" date="2016-03" db="EMBL/GenBank/DDBJ databases">
        <title>Choanephora cucurbitarum.</title>
        <authorList>
            <person name="Min B."/>
            <person name="Park H."/>
            <person name="Park J.-H."/>
            <person name="Shin H.-D."/>
            <person name="Choi I.-G."/>
        </authorList>
    </citation>
    <scope>NUCLEOTIDE SEQUENCE [LARGE SCALE GENOMIC DNA]</scope>
    <source>
        <strain evidence="1 2">KUS-F28377</strain>
    </source>
</reference>
<protein>
    <submittedName>
        <fullName evidence="1">Uncharacterized protein</fullName>
    </submittedName>
</protein>
<comment type="caution">
    <text evidence="1">The sequence shown here is derived from an EMBL/GenBank/DDBJ whole genome shotgun (WGS) entry which is preliminary data.</text>
</comment>
<sequence length="456" mass="52259">MSSLKQTLDNYLRDNSNATLLDFVSSNITSFSSHMYNEKHSMKVKLQKTFTDVYKQHYPDRQVPSISLSNDLCANLFEYNKKTPADIRDKIFQWFYCLSESRHEEFADADKVTLEDFLRYNGSHPRVLLDKMAIMMLKDFERLKPNDIHVLKLAMSYIVDMMNENEEVYRRYIKQDFFWEIVGRCPVFLNNYVEEQEAAAITSLCKRTTEAIKKSLSAAMLFVLEEQAKLVKEDKTESSSYQVLQAFSFMLNNFKTWKKTQKESETQKVCRVYDLINIFFEDSTLNVKIGETLGRTTEEACFLNEHNFSGGSSSNYNSSGFSVSSVAAATALSSSSASCAGRKIDMTIVDDDKDELSYCEFKATNGKSLAQHQQSKSCRLNATIAHKMLKLFVDEHVVSFVWTGCFGEFCSLKEHEGVFVSRLVEPFVIPTQAVQLDEDIAKTFIMLIGWKVNKVV</sequence>
<accession>A0A1C7N7G8</accession>
<keyword evidence="2" id="KW-1185">Reference proteome</keyword>
<organism evidence="1 2">
    <name type="scientific">Choanephora cucurbitarum</name>
    <dbReference type="NCBI Taxonomy" id="101091"/>
    <lineage>
        <taxon>Eukaryota</taxon>
        <taxon>Fungi</taxon>
        <taxon>Fungi incertae sedis</taxon>
        <taxon>Mucoromycota</taxon>
        <taxon>Mucoromycotina</taxon>
        <taxon>Mucoromycetes</taxon>
        <taxon>Mucorales</taxon>
        <taxon>Mucorineae</taxon>
        <taxon>Choanephoraceae</taxon>
        <taxon>Choanephoroideae</taxon>
        <taxon>Choanephora</taxon>
    </lineage>
</organism>
<gene>
    <name evidence="1" type="ORF">A0J61_06957</name>
</gene>
<proteinExistence type="predicted"/>
<dbReference type="EMBL" id="LUGH01000445">
    <property type="protein sequence ID" value="OBZ84997.1"/>
    <property type="molecule type" value="Genomic_DNA"/>
</dbReference>
<dbReference type="InParanoid" id="A0A1C7N7G8"/>